<proteinExistence type="predicted"/>
<feature type="transmembrane region" description="Helical" evidence="1">
    <location>
        <begin position="20"/>
        <end position="46"/>
    </location>
</feature>
<keyword evidence="1" id="KW-1133">Transmembrane helix</keyword>
<organism evidence="2 3">
    <name type="scientific">Pandoraea commovens</name>
    <dbReference type="NCBI Taxonomy" id="2508289"/>
    <lineage>
        <taxon>Bacteria</taxon>
        <taxon>Pseudomonadati</taxon>
        <taxon>Pseudomonadota</taxon>
        <taxon>Betaproteobacteria</taxon>
        <taxon>Burkholderiales</taxon>
        <taxon>Burkholderiaceae</taxon>
        <taxon>Pandoraea</taxon>
    </lineage>
</organism>
<gene>
    <name evidence="2" type="ORF">PCO31010_04838</name>
</gene>
<evidence type="ECO:0000256" key="1">
    <source>
        <dbReference type="SAM" id="Phobius"/>
    </source>
</evidence>
<sequence length="75" mass="8239">MEHLLVSDLASMRLAEFMNTFIGPVCFLSALMTVSLLMTTKGLVWLADLALDRARACIASRIHASRRQTADDDVG</sequence>
<evidence type="ECO:0000313" key="3">
    <source>
        <dbReference type="Proteomes" id="UP000343335"/>
    </source>
</evidence>
<reference evidence="2 3" key="1">
    <citation type="submission" date="2019-08" db="EMBL/GenBank/DDBJ databases">
        <authorList>
            <person name="Peeters C."/>
        </authorList>
    </citation>
    <scope>NUCLEOTIDE SEQUENCE [LARGE SCALE GENOMIC DNA]</scope>
    <source>
        <strain evidence="2 3">LMG 31010</strain>
    </source>
</reference>
<evidence type="ECO:0000313" key="2">
    <source>
        <dbReference type="EMBL" id="VVE53226.1"/>
    </source>
</evidence>
<protein>
    <submittedName>
        <fullName evidence="2">Uncharacterized protein</fullName>
    </submittedName>
</protein>
<accession>A0A5E4YWR9</accession>
<keyword evidence="1" id="KW-0812">Transmembrane</keyword>
<dbReference type="AlphaFoldDB" id="A0A5E4YWR9"/>
<keyword evidence="1" id="KW-0472">Membrane</keyword>
<name>A0A5E4YWR9_9BURK</name>
<dbReference type="Proteomes" id="UP000343335">
    <property type="component" value="Unassembled WGS sequence"/>
</dbReference>
<dbReference type="EMBL" id="CABPSA010000011">
    <property type="protein sequence ID" value="VVE53226.1"/>
    <property type="molecule type" value="Genomic_DNA"/>
</dbReference>